<dbReference type="PANTHER" id="PTHR42941:SF1">
    <property type="entry name" value="SLL1037 PROTEIN"/>
    <property type="match status" value="1"/>
</dbReference>
<reference evidence="2" key="2">
    <citation type="submission" date="2021-09" db="EMBL/GenBank/DDBJ databases">
        <authorList>
            <person name="Gilroy R."/>
        </authorList>
    </citation>
    <scope>NUCLEOTIDE SEQUENCE</scope>
    <source>
        <strain evidence="2">ChiGjej2B2-19336</strain>
    </source>
</reference>
<dbReference type="RefSeq" id="WP_304123789.1">
    <property type="nucleotide sequence ID" value="NZ_DYZA01000232.1"/>
</dbReference>
<dbReference type="Gene3D" id="3.40.190.10">
    <property type="entry name" value="Periplasmic binding protein-like II"/>
    <property type="match status" value="2"/>
</dbReference>
<keyword evidence="1" id="KW-0732">Signal</keyword>
<evidence type="ECO:0000256" key="1">
    <source>
        <dbReference type="SAM" id="SignalP"/>
    </source>
</evidence>
<accession>A0A921DS59</accession>
<proteinExistence type="predicted"/>
<evidence type="ECO:0000313" key="3">
    <source>
        <dbReference type="Proteomes" id="UP000698963"/>
    </source>
</evidence>
<sequence length="331" mass="35840">MSMVKNILLATGLSLFSAAAIPAQAASPTIEVEAGMFGGTLYNLSYALSEVFKTQHPDIKLVPVETTGNAAGIIKASASPADRLVAGSAIPLQEAIQGVSPFPKKFEKFRFVAGACVHAETLITLDPNIRTLADLSGKRIGLGPQPSMQGRTMWSIMRDSIPGSDDMKPFWMNWSSLKDSIIDGSLDCMVLGVGIIPDDHWQPVSVYAEIVASRGNPHLISFTPEKLAEAAKRDGFIYPPLEIPANAIAEGVPAEPVLAWSEQLGFYAFEELPDEVAYAVFKTLYENGEELRKYTPDARGTAPETVMPPKELPDSLIHPGTLRYLKEKGLR</sequence>
<dbReference type="EMBL" id="DYZA01000232">
    <property type="protein sequence ID" value="HJD98209.1"/>
    <property type="molecule type" value="Genomic_DNA"/>
</dbReference>
<protein>
    <submittedName>
        <fullName evidence="2">TAXI family TRAP transporter solute-binding subunit</fullName>
    </submittedName>
</protein>
<feature type="chain" id="PRO_5037115456" evidence="1">
    <location>
        <begin position="26"/>
        <end position="331"/>
    </location>
</feature>
<dbReference type="NCBIfam" id="TIGR02122">
    <property type="entry name" value="TRAP_TAXI"/>
    <property type="match status" value="1"/>
</dbReference>
<dbReference type="Pfam" id="PF16868">
    <property type="entry name" value="NMT1_3"/>
    <property type="match status" value="1"/>
</dbReference>
<gene>
    <name evidence="2" type="ORF">K8W16_11255</name>
</gene>
<comment type="caution">
    <text evidence="2">The sequence shown here is derived from an EMBL/GenBank/DDBJ whole genome shotgun (WGS) entry which is preliminary data.</text>
</comment>
<organism evidence="2 3">
    <name type="scientific">Mailhella massiliensis</name>
    <dbReference type="NCBI Taxonomy" id="1903261"/>
    <lineage>
        <taxon>Bacteria</taxon>
        <taxon>Pseudomonadati</taxon>
        <taxon>Thermodesulfobacteriota</taxon>
        <taxon>Desulfovibrionia</taxon>
        <taxon>Desulfovibrionales</taxon>
        <taxon>Desulfovibrionaceae</taxon>
        <taxon>Mailhella</taxon>
    </lineage>
</organism>
<dbReference type="Proteomes" id="UP000698963">
    <property type="component" value="Unassembled WGS sequence"/>
</dbReference>
<feature type="signal peptide" evidence="1">
    <location>
        <begin position="1"/>
        <end position="25"/>
    </location>
</feature>
<dbReference type="AlphaFoldDB" id="A0A921DS59"/>
<dbReference type="SUPFAM" id="SSF53850">
    <property type="entry name" value="Periplasmic binding protein-like II"/>
    <property type="match status" value="1"/>
</dbReference>
<reference evidence="2" key="1">
    <citation type="journal article" date="2021" name="PeerJ">
        <title>Extensive microbial diversity within the chicken gut microbiome revealed by metagenomics and culture.</title>
        <authorList>
            <person name="Gilroy R."/>
            <person name="Ravi A."/>
            <person name="Getino M."/>
            <person name="Pursley I."/>
            <person name="Horton D.L."/>
            <person name="Alikhan N.F."/>
            <person name="Baker D."/>
            <person name="Gharbi K."/>
            <person name="Hall N."/>
            <person name="Watson M."/>
            <person name="Adriaenssens E.M."/>
            <person name="Foster-Nyarko E."/>
            <person name="Jarju S."/>
            <person name="Secka A."/>
            <person name="Antonio M."/>
            <person name="Oren A."/>
            <person name="Chaudhuri R.R."/>
            <person name="La Ragione R."/>
            <person name="Hildebrand F."/>
            <person name="Pallen M.J."/>
        </authorList>
    </citation>
    <scope>NUCLEOTIDE SEQUENCE</scope>
    <source>
        <strain evidence="2">ChiGjej2B2-19336</strain>
    </source>
</reference>
<name>A0A921DS59_9BACT</name>
<dbReference type="InterPro" id="IPR011852">
    <property type="entry name" value="TRAP_TAXI"/>
</dbReference>
<dbReference type="PANTHER" id="PTHR42941">
    <property type="entry name" value="SLL1037 PROTEIN"/>
    <property type="match status" value="1"/>
</dbReference>
<evidence type="ECO:0000313" key="2">
    <source>
        <dbReference type="EMBL" id="HJD98209.1"/>
    </source>
</evidence>